<evidence type="ECO:0000256" key="2">
    <source>
        <dbReference type="SAM" id="Phobius"/>
    </source>
</evidence>
<evidence type="ECO:0000256" key="1">
    <source>
        <dbReference type="SAM" id="MobiDB-lite"/>
    </source>
</evidence>
<dbReference type="RefSeq" id="WP_129189909.1">
    <property type="nucleotide sequence ID" value="NZ_CP035491.1"/>
</dbReference>
<dbReference type="EMBL" id="CP035491">
    <property type="protein sequence ID" value="QAY73042.1"/>
    <property type="molecule type" value="Genomic_DNA"/>
</dbReference>
<evidence type="ECO:0000313" key="3">
    <source>
        <dbReference type="EMBL" id="QAY73042.1"/>
    </source>
</evidence>
<evidence type="ECO:0000313" key="4">
    <source>
        <dbReference type="Proteomes" id="UP000291259"/>
    </source>
</evidence>
<feature type="transmembrane region" description="Helical" evidence="2">
    <location>
        <begin position="83"/>
        <end position="104"/>
    </location>
</feature>
<feature type="transmembrane region" description="Helical" evidence="2">
    <location>
        <begin position="12"/>
        <end position="37"/>
    </location>
</feature>
<dbReference type="Proteomes" id="UP000291259">
    <property type="component" value="Chromosome"/>
</dbReference>
<proteinExistence type="predicted"/>
<keyword evidence="2" id="KW-0472">Membrane</keyword>
<keyword evidence="2" id="KW-1133">Transmembrane helix</keyword>
<accession>A0A4P6FAP8</accession>
<protein>
    <submittedName>
        <fullName evidence="3">Uncharacterized protein</fullName>
    </submittedName>
</protein>
<keyword evidence="4" id="KW-1185">Reference proteome</keyword>
<feature type="region of interest" description="Disordered" evidence="1">
    <location>
        <begin position="139"/>
        <end position="167"/>
    </location>
</feature>
<feature type="transmembrane region" description="Helical" evidence="2">
    <location>
        <begin position="110"/>
        <end position="126"/>
    </location>
</feature>
<reference evidence="3 4" key="1">
    <citation type="submission" date="2019-01" db="EMBL/GenBank/DDBJ databases">
        <title>Genome sequencing of strain FW100M-8.</title>
        <authorList>
            <person name="Heo J."/>
            <person name="Kim S.-J."/>
            <person name="Kim J.-S."/>
            <person name="Hong S.-B."/>
            <person name="Kwon S.-W."/>
        </authorList>
    </citation>
    <scope>NUCLEOTIDE SEQUENCE [LARGE SCALE GENOMIC DNA]</scope>
    <source>
        <strain evidence="3 4">FW100M-8</strain>
    </source>
</reference>
<feature type="transmembrane region" description="Helical" evidence="2">
    <location>
        <begin position="49"/>
        <end position="76"/>
    </location>
</feature>
<gene>
    <name evidence="3" type="ORF">ET445_06465</name>
</gene>
<dbReference type="OrthoDB" id="4981655at2"/>
<keyword evidence="2" id="KW-0812">Transmembrane</keyword>
<dbReference type="AlphaFoldDB" id="A0A4P6FAP8"/>
<organism evidence="3 4">
    <name type="scientific">Agromyces protaetiae</name>
    <dbReference type="NCBI Taxonomy" id="2509455"/>
    <lineage>
        <taxon>Bacteria</taxon>
        <taxon>Bacillati</taxon>
        <taxon>Actinomycetota</taxon>
        <taxon>Actinomycetes</taxon>
        <taxon>Micrococcales</taxon>
        <taxon>Microbacteriaceae</taxon>
        <taxon>Agromyces</taxon>
    </lineage>
</organism>
<name>A0A4P6FAP8_9MICO</name>
<sequence>MAHDFDLRRPPGVTLVAVLVWLGALFDVLAGLLLLIVPQDPDVVEALGGTALVVTFGVGSLLLGVIAAIVGVGLWVGNPIARIAVTVVEVVGLALSILLVFLGANIWNEAISALIAIAIIWLIWTPDASRFFRGLAPDQPDLSRSPDVPDITDLPDVPETPDARKDV</sequence>
<dbReference type="KEGG" id="agf:ET445_06465"/>